<protein>
    <recommendedName>
        <fullName evidence="3">Lipoprotein</fullName>
    </recommendedName>
</protein>
<gene>
    <name evidence="1" type="ORF">C1A40_13440</name>
</gene>
<accession>A0A2I7SKE6</accession>
<dbReference type="Proteomes" id="UP000236592">
    <property type="component" value="Chromosome"/>
</dbReference>
<dbReference type="EMBL" id="CP025938">
    <property type="protein sequence ID" value="AUS06386.1"/>
    <property type="molecule type" value="Genomic_DNA"/>
</dbReference>
<sequence>MENLKINITWWKVCLFLIITVFSCTPEAGKPTTYTYTLFNESDANIKIIGFSKATSTNVIILEKGKQITQTYKDGLPPRGYTWEYFYGSKDGQVNADSIKVIFNERKFKVWSRKNYDDERNPLFKFNEDITQGTFTFTQEDYNNAQDCNGTCN</sequence>
<evidence type="ECO:0000313" key="1">
    <source>
        <dbReference type="EMBL" id="AUS06386.1"/>
    </source>
</evidence>
<proteinExistence type="predicted"/>
<dbReference type="OrthoDB" id="1439106at2"/>
<dbReference type="PROSITE" id="PS51257">
    <property type="entry name" value="PROKAR_LIPOPROTEIN"/>
    <property type="match status" value="1"/>
</dbReference>
<dbReference type="KEGG" id="taj:C1A40_13440"/>
<keyword evidence="2" id="KW-1185">Reference proteome</keyword>
<name>A0A2I7SKE6_9FLAO</name>
<reference evidence="2" key="1">
    <citation type="submission" date="2018-01" db="EMBL/GenBank/DDBJ databases">
        <title>Complete genome of Tamlana sp. UJ94.</title>
        <authorList>
            <person name="Jung J."/>
            <person name="Chung D."/>
            <person name="Bae S.S."/>
            <person name="Baek K."/>
        </authorList>
    </citation>
    <scope>NUCLEOTIDE SEQUENCE [LARGE SCALE GENOMIC DNA]</scope>
    <source>
        <strain evidence="2">UJ94</strain>
    </source>
</reference>
<dbReference type="RefSeq" id="WP_102996339.1">
    <property type="nucleotide sequence ID" value="NZ_CP025938.1"/>
</dbReference>
<evidence type="ECO:0008006" key="3">
    <source>
        <dbReference type="Google" id="ProtNLM"/>
    </source>
</evidence>
<evidence type="ECO:0000313" key="2">
    <source>
        <dbReference type="Proteomes" id="UP000236592"/>
    </source>
</evidence>
<organism evidence="1 2">
    <name type="scientific">Pseudotamlana carrageenivorans</name>
    <dbReference type="NCBI Taxonomy" id="2069432"/>
    <lineage>
        <taxon>Bacteria</taxon>
        <taxon>Pseudomonadati</taxon>
        <taxon>Bacteroidota</taxon>
        <taxon>Flavobacteriia</taxon>
        <taxon>Flavobacteriales</taxon>
        <taxon>Flavobacteriaceae</taxon>
        <taxon>Pseudotamlana</taxon>
    </lineage>
</organism>
<dbReference type="AlphaFoldDB" id="A0A2I7SKE6"/>